<dbReference type="Proteomes" id="UP001603857">
    <property type="component" value="Unassembled WGS sequence"/>
</dbReference>
<dbReference type="EMBL" id="JBGMDY010000005">
    <property type="protein sequence ID" value="KAL2334872.1"/>
    <property type="molecule type" value="Genomic_DNA"/>
</dbReference>
<accession>A0ABD1MGD9</accession>
<sequence>MGMNRYGSYRRALRKISACTLRCMDYTSVGIKDFGSFSLGFALSLLLGEVAKRGGVLEALLVKAFLLGSGLFGHDAGAFQGLANFDLHLALRGATHSVALDEVVPGRKEKTRGVGAFRVSAEEGKGRERKKRDRKKGREGFGGEAEMQM</sequence>
<organism evidence="2 3">
    <name type="scientific">Flemingia macrophylla</name>
    <dbReference type="NCBI Taxonomy" id="520843"/>
    <lineage>
        <taxon>Eukaryota</taxon>
        <taxon>Viridiplantae</taxon>
        <taxon>Streptophyta</taxon>
        <taxon>Embryophyta</taxon>
        <taxon>Tracheophyta</taxon>
        <taxon>Spermatophyta</taxon>
        <taxon>Magnoliopsida</taxon>
        <taxon>eudicotyledons</taxon>
        <taxon>Gunneridae</taxon>
        <taxon>Pentapetalae</taxon>
        <taxon>rosids</taxon>
        <taxon>fabids</taxon>
        <taxon>Fabales</taxon>
        <taxon>Fabaceae</taxon>
        <taxon>Papilionoideae</taxon>
        <taxon>50 kb inversion clade</taxon>
        <taxon>NPAAA clade</taxon>
        <taxon>indigoferoid/millettioid clade</taxon>
        <taxon>Phaseoleae</taxon>
        <taxon>Flemingia</taxon>
    </lineage>
</organism>
<name>A0ABD1MGD9_9FABA</name>
<evidence type="ECO:0000313" key="3">
    <source>
        <dbReference type="Proteomes" id="UP001603857"/>
    </source>
</evidence>
<reference evidence="2 3" key="1">
    <citation type="submission" date="2024-08" db="EMBL/GenBank/DDBJ databases">
        <title>Insights into the chromosomal genome structure of Flemingia macrophylla.</title>
        <authorList>
            <person name="Ding Y."/>
            <person name="Zhao Y."/>
            <person name="Bi W."/>
            <person name="Wu M."/>
            <person name="Zhao G."/>
            <person name="Gong Y."/>
            <person name="Li W."/>
            <person name="Zhang P."/>
        </authorList>
    </citation>
    <scope>NUCLEOTIDE SEQUENCE [LARGE SCALE GENOMIC DNA]</scope>
    <source>
        <strain evidence="2">DYQJB</strain>
        <tissue evidence="2">Leaf</tissue>
    </source>
</reference>
<feature type="region of interest" description="Disordered" evidence="1">
    <location>
        <begin position="115"/>
        <end position="149"/>
    </location>
</feature>
<dbReference type="AlphaFoldDB" id="A0ABD1MGD9"/>
<evidence type="ECO:0000313" key="2">
    <source>
        <dbReference type="EMBL" id="KAL2334872.1"/>
    </source>
</evidence>
<evidence type="ECO:0000256" key="1">
    <source>
        <dbReference type="SAM" id="MobiDB-lite"/>
    </source>
</evidence>
<protein>
    <submittedName>
        <fullName evidence="2">Uncharacterized protein</fullName>
    </submittedName>
</protein>
<comment type="caution">
    <text evidence="2">The sequence shown here is derived from an EMBL/GenBank/DDBJ whole genome shotgun (WGS) entry which is preliminary data.</text>
</comment>
<gene>
    <name evidence="2" type="ORF">Fmac_016085</name>
</gene>
<keyword evidence="3" id="KW-1185">Reference proteome</keyword>
<proteinExistence type="predicted"/>